<evidence type="ECO:0000256" key="1">
    <source>
        <dbReference type="ARBA" id="ARBA00022801"/>
    </source>
</evidence>
<dbReference type="PROSITE" id="PS00893">
    <property type="entry name" value="NUDIX_BOX"/>
    <property type="match status" value="1"/>
</dbReference>
<keyword evidence="4" id="KW-1185">Reference proteome</keyword>
<dbReference type="Proteomes" id="UP001627154">
    <property type="component" value="Unassembled WGS sequence"/>
</dbReference>
<protein>
    <recommendedName>
        <fullName evidence="2">Nudix hydrolase domain-containing protein</fullName>
    </recommendedName>
</protein>
<dbReference type="PANTHER" id="PTHR23114:SF17">
    <property type="entry name" value="M7GPPPN-MRNA HYDROLASE"/>
    <property type="match status" value="1"/>
</dbReference>
<keyword evidence="1" id="KW-0378">Hydrolase</keyword>
<name>A0ABD2XQ60_9HYME</name>
<sequence>MKDHFDPAKEFQRLGIKDFMLQISRHLKFLKTWHIANLAEFYSKYKRRVPTCGVMIFDGSLPELKKELRELRKNTNHERDSKLSLLMVQDSFYETWNFPKGKIHVSETPVNCAIREAKEEINFDQRELLNENLFAEYRHDEELCRLFIVNDISKQTNFHPNCHGEIKEIKWFPINRLPYACHRMVQPIMEKLADNLKPKLPEAVAWKNTCAMPWPMDSFCASDVDSSSYLVF</sequence>
<evidence type="ECO:0000313" key="4">
    <source>
        <dbReference type="Proteomes" id="UP001627154"/>
    </source>
</evidence>
<comment type="caution">
    <text evidence="3">The sequence shown here is derived from an EMBL/GenBank/DDBJ whole genome shotgun (WGS) entry which is preliminary data.</text>
</comment>
<dbReference type="Pfam" id="PF00293">
    <property type="entry name" value="NUDIX"/>
    <property type="match status" value="1"/>
</dbReference>
<dbReference type="Gene3D" id="3.90.79.10">
    <property type="entry name" value="Nucleoside Triphosphate Pyrophosphohydrolase"/>
    <property type="match status" value="1"/>
</dbReference>
<dbReference type="InterPro" id="IPR000086">
    <property type="entry name" value="NUDIX_hydrolase_dom"/>
</dbReference>
<dbReference type="InterPro" id="IPR020084">
    <property type="entry name" value="NUDIX_hydrolase_CS"/>
</dbReference>
<reference evidence="3 4" key="1">
    <citation type="journal article" date="2024" name="bioRxiv">
        <title>A reference genome for Trichogramma kaykai: A tiny desert-dwelling parasitoid wasp with competing sex-ratio distorters.</title>
        <authorList>
            <person name="Culotta J."/>
            <person name="Lindsey A.R."/>
        </authorList>
    </citation>
    <scope>NUCLEOTIDE SEQUENCE [LARGE SCALE GENOMIC DNA]</scope>
    <source>
        <strain evidence="3 4">KSX58</strain>
    </source>
</reference>
<dbReference type="PANTHER" id="PTHR23114">
    <property type="entry name" value="M7GPPPN-MRNA HYDROLASE"/>
    <property type="match status" value="1"/>
</dbReference>
<feature type="domain" description="Nudix hydrolase" evidence="2">
    <location>
        <begin position="47"/>
        <end position="194"/>
    </location>
</feature>
<dbReference type="GO" id="GO:0016787">
    <property type="term" value="F:hydrolase activity"/>
    <property type="evidence" value="ECO:0007669"/>
    <property type="project" value="UniProtKB-KW"/>
</dbReference>
<dbReference type="AlphaFoldDB" id="A0ABD2XQ60"/>
<organism evidence="3 4">
    <name type="scientific">Trichogramma kaykai</name>
    <dbReference type="NCBI Taxonomy" id="54128"/>
    <lineage>
        <taxon>Eukaryota</taxon>
        <taxon>Metazoa</taxon>
        <taxon>Ecdysozoa</taxon>
        <taxon>Arthropoda</taxon>
        <taxon>Hexapoda</taxon>
        <taxon>Insecta</taxon>
        <taxon>Pterygota</taxon>
        <taxon>Neoptera</taxon>
        <taxon>Endopterygota</taxon>
        <taxon>Hymenoptera</taxon>
        <taxon>Apocrita</taxon>
        <taxon>Proctotrupomorpha</taxon>
        <taxon>Chalcidoidea</taxon>
        <taxon>Trichogrammatidae</taxon>
        <taxon>Trichogramma</taxon>
    </lineage>
</organism>
<accession>A0ABD2XQ60</accession>
<dbReference type="EMBL" id="JBJJXI010000015">
    <property type="protein sequence ID" value="KAL3407163.1"/>
    <property type="molecule type" value="Genomic_DNA"/>
</dbReference>
<evidence type="ECO:0000259" key="2">
    <source>
        <dbReference type="PROSITE" id="PS51462"/>
    </source>
</evidence>
<proteinExistence type="predicted"/>
<gene>
    <name evidence="3" type="ORF">TKK_000708</name>
</gene>
<dbReference type="PROSITE" id="PS51462">
    <property type="entry name" value="NUDIX"/>
    <property type="match status" value="1"/>
</dbReference>
<evidence type="ECO:0000313" key="3">
    <source>
        <dbReference type="EMBL" id="KAL3407163.1"/>
    </source>
</evidence>
<dbReference type="SUPFAM" id="SSF55811">
    <property type="entry name" value="Nudix"/>
    <property type="match status" value="1"/>
</dbReference>
<dbReference type="InterPro" id="IPR015797">
    <property type="entry name" value="NUDIX_hydrolase-like_dom_sf"/>
</dbReference>